<organism evidence="2 3">
    <name type="scientific">Cylicocyclus nassatus</name>
    <name type="common">Nematode worm</name>
    <dbReference type="NCBI Taxonomy" id="53992"/>
    <lineage>
        <taxon>Eukaryota</taxon>
        <taxon>Metazoa</taxon>
        <taxon>Ecdysozoa</taxon>
        <taxon>Nematoda</taxon>
        <taxon>Chromadorea</taxon>
        <taxon>Rhabditida</taxon>
        <taxon>Rhabditina</taxon>
        <taxon>Rhabditomorpha</taxon>
        <taxon>Strongyloidea</taxon>
        <taxon>Strongylidae</taxon>
        <taxon>Cylicocyclus</taxon>
    </lineage>
</organism>
<dbReference type="EMBL" id="CATQJL010000112">
    <property type="protein sequence ID" value="CAJ0592649.1"/>
    <property type="molecule type" value="Genomic_DNA"/>
</dbReference>
<proteinExistence type="predicted"/>
<evidence type="ECO:0008006" key="4">
    <source>
        <dbReference type="Google" id="ProtNLM"/>
    </source>
</evidence>
<reference evidence="2" key="1">
    <citation type="submission" date="2023-07" db="EMBL/GenBank/DDBJ databases">
        <authorList>
            <consortium name="CYATHOMIX"/>
        </authorList>
    </citation>
    <scope>NUCLEOTIDE SEQUENCE</scope>
    <source>
        <strain evidence="2">N/A</strain>
    </source>
</reference>
<feature type="region of interest" description="Disordered" evidence="1">
    <location>
        <begin position="169"/>
        <end position="197"/>
    </location>
</feature>
<accession>A0AA36DRX3</accession>
<comment type="caution">
    <text evidence="2">The sequence shown here is derived from an EMBL/GenBank/DDBJ whole genome shotgun (WGS) entry which is preliminary data.</text>
</comment>
<gene>
    <name evidence="2" type="ORF">CYNAS_LOCUS4632</name>
</gene>
<sequence length="451" mass="50584">MYKHYEPHFRIRSDRSRIAADSLLFLETIVMHSIELLLLCCINVLRTYGAPNSFSIGGRARAPPSFWSAGMQNDNSLSDEPALLNNSAQIDPEIAIKKVCVSDMPYSGGNNPEVTNEVPLSKIDALPPSAIESNSKEPPLFNAYPQAEPPTNGFWPDPKAVRDFHKRLKDPTFGSRPENNDAGSRPGTNDLGPRPETVNTQKESAFIHHADNSDYTQPLPLVTFPPFTFRIIAEPLPTSTPTPFFPPLAPIATPSPVPIELMVHWIYDVDDRNGNMGPGENSYPGVVIYPQALSLNPPPILCNPGVRFEPAMPCYLEDTFNPPAPIFPMERPPFLLEAPDDIVAEYFKITMDEKLTKGEMKRALEVWKASLPPILLQKYEETEAERERLSLLERDLRAQRVTRLSPLARQVADEIEAIRTNEDFTVMEEEHMIEEILQSIPEDILQELLAP</sequence>
<protein>
    <recommendedName>
        <fullName evidence="4">SXP/RAL-2 family protein Ani s 5-like cation-binding domain-containing protein</fullName>
    </recommendedName>
</protein>
<dbReference type="AlphaFoldDB" id="A0AA36DRX3"/>
<keyword evidence="3" id="KW-1185">Reference proteome</keyword>
<evidence type="ECO:0000313" key="3">
    <source>
        <dbReference type="Proteomes" id="UP001176961"/>
    </source>
</evidence>
<dbReference type="Proteomes" id="UP001176961">
    <property type="component" value="Unassembled WGS sequence"/>
</dbReference>
<evidence type="ECO:0000313" key="2">
    <source>
        <dbReference type="EMBL" id="CAJ0592649.1"/>
    </source>
</evidence>
<evidence type="ECO:0000256" key="1">
    <source>
        <dbReference type="SAM" id="MobiDB-lite"/>
    </source>
</evidence>
<name>A0AA36DRX3_CYLNA</name>